<organism evidence="2 3">
    <name type="scientific">Saguinus oedipus</name>
    <name type="common">Cotton-top tamarin</name>
    <name type="synonym">Oedipomidas oedipus</name>
    <dbReference type="NCBI Taxonomy" id="9490"/>
    <lineage>
        <taxon>Eukaryota</taxon>
        <taxon>Metazoa</taxon>
        <taxon>Chordata</taxon>
        <taxon>Craniata</taxon>
        <taxon>Vertebrata</taxon>
        <taxon>Euteleostomi</taxon>
        <taxon>Mammalia</taxon>
        <taxon>Eutheria</taxon>
        <taxon>Euarchontoglires</taxon>
        <taxon>Primates</taxon>
        <taxon>Haplorrhini</taxon>
        <taxon>Platyrrhini</taxon>
        <taxon>Cebidae</taxon>
        <taxon>Callitrichinae</taxon>
        <taxon>Saguinus</taxon>
    </lineage>
</organism>
<feature type="compositionally biased region" description="Low complexity" evidence="1">
    <location>
        <begin position="39"/>
        <end position="52"/>
    </location>
</feature>
<feature type="compositionally biased region" description="Basic and acidic residues" evidence="1">
    <location>
        <begin position="72"/>
        <end position="118"/>
    </location>
</feature>
<keyword evidence="3" id="KW-1185">Reference proteome</keyword>
<sequence length="118" mass="12880">MKGLVGGCEARGDSRGGQCSLEKSKQLVKPQPGGPGSCLALQPQAPQAALPPSVDQRSMGPGGRQGQGEIKGTPRDRHRMETETETGRWRHGDRDTETGRPRDMETETQRQGDMERDR</sequence>
<comment type="caution">
    <text evidence="2">The sequence shown here is derived from an EMBL/GenBank/DDBJ whole genome shotgun (WGS) entry which is preliminary data.</text>
</comment>
<feature type="region of interest" description="Disordered" evidence="1">
    <location>
        <begin position="1"/>
        <end position="118"/>
    </location>
</feature>
<accession>A0ABQ9TVM8</accession>
<dbReference type="Proteomes" id="UP001266305">
    <property type="component" value="Unassembled WGS sequence"/>
</dbReference>
<evidence type="ECO:0000313" key="3">
    <source>
        <dbReference type="Proteomes" id="UP001266305"/>
    </source>
</evidence>
<name>A0ABQ9TVM8_SAGOE</name>
<gene>
    <name evidence="2" type="ORF">P7K49_034462</name>
</gene>
<proteinExistence type="predicted"/>
<reference evidence="2 3" key="1">
    <citation type="submission" date="2023-05" db="EMBL/GenBank/DDBJ databases">
        <title>B98-5 Cell Line De Novo Hybrid Assembly: An Optical Mapping Approach.</title>
        <authorList>
            <person name="Kananen K."/>
            <person name="Auerbach J.A."/>
            <person name="Kautto E."/>
            <person name="Blachly J.S."/>
        </authorList>
    </citation>
    <scope>NUCLEOTIDE SEQUENCE [LARGE SCALE GENOMIC DNA]</scope>
    <source>
        <strain evidence="2">B95-8</strain>
        <tissue evidence="2">Cell line</tissue>
    </source>
</reference>
<protein>
    <submittedName>
        <fullName evidence="2">Uncharacterized protein</fullName>
    </submittedName>
</protein>
<evidence type="ECO:0000256" key="1">
    <source>
        <dbReference type="SAM" id="MobiDB-lite"/>
    </source>
</evidence>
<dbReference type="EMBL" id="JASSZA010000019">
    <property type="protein sequence ID" value="KAK2088555.1"/>
    <property type="molecule type" value="Genomic_DNA"/>
</dbReference>
<evidence type="ECO:0000313" key="2">
    <source>
        <dbReference type="EMBL" id="KAK2088555.1"/>
    </source>
</evidence>